<accession>A0AAE1BB40</accession>
<feature type="region of interest" description="Disordered" evidence="1">
    <location>
        <begin position="88"/>
        <end position="116"/>
    </location>
</feature>
<comment type="caution">
    <text evidence="2">The sequence shown here is derived from an EMBL/GenBank/DDBJ whole genome shotgun (WGS) entry which is preliminary data.</text>
</comment>
<evidence type="ECO:0000313" key="3">
    <source>
        <dbReference type="Proteomes" id="UP001283361"/>
    </source>
</evidence>
<name>A0AAE1BB40_9GAST</name>
<gene>
    <name evidence="2" type="ORF">RRG08_050032</name>
</gene>
<keyword evidence="3" id="KW-1185">Reference proteome</keyword>
<proteinExistence type="predicted"/>
<reference evidence="2" key="1">
    <citation type="journal article" date="2023" name="G3 (Bethesda)">
        <title>A reference genome for the long-term kleptoplast-retaining sea slug Elysia crispata morphotype clarki.</title>
        <authorList>
            <person name="Eastman K.E."/>
            <person name="Pendleton A.L."/>
            <person name="Shaikh M.A."/>
            <person name="Suttiyut T."/>
            <person name="Ogas R."/>
            <person name="Tomko P."/>
            <person name="Gavelis G."/>
            <person name="Widhalm J.R."/>
            <person name="Wisecaver J.H."/>
        </authorList>
    </citation>
    <scope>NUCLEOTIDE SEQUENCE</scope>
    <source>
        <strain evidence="2">ECLA1</strain>
    </source>
</reference>
<evidence type="ECO:0000256" key="1">
    <source>
        <dbReference type="SAM" id="MobiDB-lite"/>
    </source>
</evidence>
<dbReference type="AlphaFoldDB" id="A0AAE1BB40"/>
<organism evidence="2 3">
    <name type="scientific">Elysia crispata</name>
    <name type="common">lettuce slug</name>
    <dbReference type="NCBI Taxonomy" id="231223"/>
    <lineage>
        <taxon>Eukaryota</taxon>
        <taxon>Metazoa</taxon>
        <taxon>Spiralia</taxon>
        <taxon>Lophotrochozoa</taxon>
        <taxon>Mollusca</taxon>
        <taxon>Gastropoda</taxon>
        <taxon>Heterobranchia</taxon>
        <taxon>Euthyneura</taxon>
        <taxon>Panpulmonata</taxon>
        <taxon>Sacoglossa</taxon>
        <taxon>Placobranchoidea</taxon>
        <taxon>Plakobranchidae</taxon>
        <taxon>Elysia</taxon>
    </lineage>
</organism>
<protein>
    <submittedName>
        <fullName evidence="2">Uncharacterized protein</fullName>
    </submittedName>
</protein>
<evidence type="ECO:0000313" key="2">
    <source>
        <dbReference type="EMBL" id="KAK3802146.1"/>
    </source>
</evidence>
<feature type="compositionally biased region" description="Polar residues" evidence="1">
    <location>
        <begin position="89"/>
        <end position="116"/>
    </location>
</feature>
<sequence>MATDQTSPDHLVTENNHIDLCQLITQNKGTDFPQSCTLKSIWPGSRAEDPQLVEICALHHASDGEVLNFNAPTTGNLFRTNMESRCDDSSFSATTRYSGSNQGIKASPSSGDSALR</sequence>
<dbReference type="EMBL" id="JAWDGP010000265">
    <property type="protein sequence ID" value="KAK3802146.1"/>
    <property type="molecule type" value="Genomic_DNA"/>
</dbReference>
<dbReference type="Proteomes" id="UP001283361">
    <property type="component" value="Unassembled WGS sequence"/>
</dbReference>